<organism evidence="1 2">
    <name type="scientific">Rhodovulum sulfidophilum</name>
    <name type="common">Rhodobacter sulfidophilus</name>
    <dbReference type="NCBI Taxonomy" id="35806"/>
    <lineage>
        <taxon>Bacteria</taxon>
        <taxon>Pseudomonadati</taxon>
        <taxon>Pseudomonadota</taxon>
        <taxon>Alphaproteobacteria</taxon>
        <taxon>Rhodobacterales</taxon>
        <taxon>Paracoccaceae</taxon>
        <taxon>Rhodovulum</taxon>
    </lineage>
</organism>
<dbReference type="AlphaFoldDB" id="A0A2W5N5H9"/>
<protein>
    <submittedName>
        <fullName evidence="1">Uncharacterized protein</fullName>
    </submittedName>
</protein>
<evidence type="ECO:0000313" key="1">
    <source>
        <dbReference type="EMBL" id="PZQ48751.1"/>
    </source>
</evidence>
<dbReference type="EMBL" id="QFPW01000010">
    <property type="protein sequence ID" value="PZQ48751.1"/>
    <property type="molecule type" value="Genomic_DNA"/>
</dbReference>
<reference evidence="1 2" key="1">
    <citation type="submission" date="2017-08" db="EMBL/GenBank/DDBJ databases">
        <title>Infants hospitalized years apart are colonized by the same room-sourced microbial strains.</title>
        <authorList>
            <person name="Brooks B."/>
            <person name="Olm M.R."/>
            <person name="Firek B.A."/>
            <person name="Baker R."/>
            <person name="Thomas B.C."/>
            <person name="Morowitz M.J."/>
            <person name="Banfield J.F."/>
        </authorList>
    </citation>
    <scope>NUCLEOTIDE SEQUENCE [LARGE SCALE GENOMIC DNA]</scope>
    <source>
        <strain evidence="1">S2_005_002_R2_34</strain>
    </source>
</reference>
<name>A0A2W5N5H9_RHOSU</name>
<comment type="caution">
    <text evidence="1">The sequence shown here is derived from an EMBL/GenBank/DDBJ whole genome shotgun (WGS) entry which is preliminary data.</text>
</comment>
<sequence length="240" mass="26654">MLQLEHIDKSLARGATRSALRGLAARDPGRRESLKRFAIANPMSARRNEKARRRWIAKLPKPALFRLVANADATEVAWIEALTALPQPNDPWSGVQLARVTLQVRPGGAPMDVQPICFIDQHVLMRIAQRAGDLNVAAYPADIAKQTLGWIQAANEVGAARIAVPYRDGILYGRRVSDCAVMTTYIGYAQLSNYRRDALERLREDLPPLPRMPRLGLLPEDLCQRVAEAMARACDRSGAR</sequence>
<accession>A0A2W5N5H9</accession>
<evidence type="ECO:0000313" key="2">
    <source>
        <dbReference type="Proteomes" id="UP000249185"/>
    </source>
</evidence>
<dbReference type="Proteomes" id="UP000249185">
    <property type="component" value="Unassembled WGS sequence"/>
</dbReference>
<gene>
    <name evidence="1" type="ORF">DI556_13110</name>
</gene>
<proteinExistence type="predicted"/>